<proteinExistence type="predicted"/>
<evidence type="ECO:0000313" key="5">
    <source>
        <dbReference type="Proteomes" id="UP000480548"/>
    </source>
</evidence>
<sequence length="117" mass="12040">MSQKPITVPPPPPGILKNSPRLTAPATNAKSDCDKCSVHTKNGATKGNEGESEQSNCAACGEWLSCICGGIYFVICWTCALSGEVKSHKDVRRGSGSGGNAPRKGSTASCTCGNRPG</sequence>
<feature type="region of interest" description="Disordered" evidence="1">
    <location>
        <begin position="87"/>
        <end position="117"/>
    </location>
</feature>
<evidence type="ECO:0000313" key="2">
    <source>
        <dbReference type="EMBL" id="KAF3113464.1"/>
    </source>
</evidence>
<dbReference type="Proteomes" id="UP000475325">
    <property type="component" value="Unassembled WGS sequence"/>
</dbReference>
<protein>
    <submittedName>
        <fullName evidence="2">Uncharacterized protein</fullName>
    </submittedName>
</protein>
<organism evidence="2 4">
    <name type="scientific">Orbilia oligospora</name>
    <name type="common">Nematode-trapping fungus</name>
    <name type="synonym">Arthrobotrys oligospora</name>
    <dbReference type="NCBI Taxonomy" id="2813651"/>
    <lineage>
        <taxon>Eukaryota</taxon>
        <taxon>Fungi</taxon>
        <taxon>Dikarya</taxon>
        <taxon>Ascomycota</taxon>
        <taxon>Pezizomycotina</taxon>
        <taxon>Orbiliomycetes</taxon>
        <taxon>Orbiliales</taxon>
        <taxon>Orbiliaceae</taxon>
        <taxon>Orbilia</taxon>
    </lineage>
</organism>
<gene>
    <name evidence="2" type="ORF">TWF102_000124</name>
    <name evidence="3" type="ORF">TWF703_002631</name>
</gene>
<accession>A0A7C8JLW0</accession>
<dbReference type="AlphaFoldDB" id="A0A7C8JLW0"/>
<evidence type="ECO:0000256" key="1">
    <source>
        <dbReference type="SAM" id="MobiDB-lite"/>
    </source>
</evidence>
<feature type="compositionally biased region" description="Polar residues" evidence="1">
    <location>
        <begin position="106"/>
        <end position="117"/>
    </location>
</feature>
<dbReference type="EMBL" id="WIQW01000001">
    <property type="protein sequence ID" value="KAF3113464.1"/>
    <property type="molecule type" value="Genomic_DNA"/>
</dbReference>
<reference evidence="4 5" key="1">
    <citation type="submission" date="2019-06" db="EMBL/GenBank/DDBJ databases">
        <authorList>
            <person name="Palmer J.M."/>
        </authorList>
    </citation>
    <scope>NUCLEOTIDE SEQUENCE [LARGE SCALE GENOMIC DNA]</scope>
    <source>
        <strain evidence="2 4">TWF102</strain>
        <strain evidence="3 5">TWF703</strain>
    </source>
</reference>
<feature type="region of interest" description="Disordered" evidence="1">
    <location>
        <begin position="1"/>
        <end position="28"/>
    </location>
</feature>
<comment type="caution">
    <text evidence="2">The sequence shown here is derived from an EMBL/GenBank/DDBJ whole genome shotgun (WGS) entry which is preliminary data.</text>
</comment>
<evidence type="ECO:0000313" key="4">
    <source>
        <dbReference type="Proteomes" id="UP000475325"/>
    </source>
</evidence>
<evidence type="ECO:0000313" key="3">
    <source>
        <dbReference type="EMBL" id="KAF3120393.1"/>
    </source>
</evidence>
<dbReference type="EMBL" id="WIQZ01000153">
    <property type="protein sequence ID" value="KAF3120393.1"/>
    <property type="molecule type" value="Genomic_DNA"/>
</dbReference>
<name>A0A7C8JLW0_ORBOL</name>
<dbReference type="Proteomes" id="UP000480548">
    <property type="component" value="Unassembled WGS sequence"/>
</dbReference>